<dbReference type="KEGG" id="mgik:GO620_012150"/>
<sequence length="137" mass="15544">MTNVYVDSDIILDALLRREPFYLAALNLIELAHNNTVRLHMSSSSFINVNYFLRKFFLGKTIETLKTLRLVLSIVIVDADTIDSALNSGFSDFEDGVQYYAAISAKAEYIITRNVKDYKNATIPVLTAEQFLRTVIK</sequence>
<dbReference type="InterPro" id="IPR029060">
    <property type="entry name" value="PIN-like_dom_sf"/>
</dbReference>
<dbReference type="SUPFAM" id="SSF88723">
    <property type="entry name" value="PIN domain-like"/>
    <property type="match status" value="1"/>
</dbReference>
<evidence type="ECO:0000313" key="3">
    <source>
        <dbReference type="Proteomes" id="UP000429232"/>
    </source>
</evidence>
<feature type="domain" description="PIN" evidence="1">
    <location>
        <begin position="4"/>
        <end position="116"/>
    </location>
</feature>
<dbReference type="AlphaFoldDB" id="A0A6I4I1C8"/>
<organism evidence="2 3">
    <name type="scientific">Mucilaginibacter ginkgonis</name>
    <dbReference type="NCBI Taxonomy" id="2682091"/>
    <lineage>
        <taxon>Bacteria</taxon>
        <taxon>Pseudomonadati</taxon>
        <taxon>Bacteroidota</taxon>
        <taxon>Sphingobacteriia</taxon>
        <taxon>Sphingobacteriales</taxon>
        <taxon>Sphingobacteriaceae</taxon>
        <taxon>Mucilaginibacter</taxon>
    </lineage>
</organism>
<dbReference type="InterPro" id="IPR002716">
    <property type="entry name" value="PIN_dom"/>
</dbReference>
<dbReference type="RefSeq" id="WP_157525626.1">
    <property type="nucleotide sequence ID" value="NZ_CP066775.1"/>
</dbReference>
<evidence type="ECO:0000259" key="1">
    <source>
        <dbReference type="Pfam" id="PF13470"/>
    </source>
</evidence>
<protein>
    <submittedName>
        <fullName evidence="2">PIN domain-containing protein</fullName>
    </submittedName>
</protein>
<evidence type="ECO:0000313" key="2">
    <source>
        <dbReference type="EMBL" id="QQL48927.1"/>
    </source>
</evidence>
<proteinExistence type="predicted"/>
<name>A0A6I4I1C8_9SPHI</name>
<dbReference type="EMBL" id="CP066775">
    <property type="protein sequence ID" value="QQL48927.1"/>
    <property type="molecule type" value="Genomic_DNA"/>
</dbReference>
<gene>
    <name evidence="2" type="ORF">GO620_012150</name>
</gene>
<accession>A0A6I4I1C8</accession>
<dbReference type="Proteomes" id="UP000429232">
    <property type="component" value="Chromosome"/>
</dbReference>
<dbReference type="Pfam" id="PF13470">
    <property type="entry name" value="PIN_3"/>
    <property type="match status" value="1"/>
</dbReference>
<reference evidence="2 3" key="1">
    <citation type="submission" date="2020-12" db="EMBL/GenBank/DDBJ databases">
        <title>HMF7856_wgs.fasta genome submission.</title>
        <authorList>
            <person name="Kang H."/>
            <person name="Kim H."/>
            <person name="Joh K."/>
        </authorList>
    </citation>
    <scope>NUCLEOTIDE SEQUENCE [LARGE SCALE GENOMIC DNA]</scope>
    <source>
        <strain evidence="2 3">HMF7856</strain>
    </source>
</reference>
<keyword evidence="3" id="KW-1185">Reference proteome</keyword>